<evidence type="ECO:0000313" key="3">
    <source>
        <dbReference type="Proteomes" id="UP000182379"/>
    </source>
</evidence>
<organism evidence="2 3">
    <name type="scientific">Acidaminococcus fermentans</name>
    <dbReference type="NCBI Taxonomy" id="905"/>
    <lineage>
        <taxon>Bacteria</taxon>
        <taxon>Bacillati</taxon>
        <taxon>Bacillota</taxon>
        <taxon>Negativicutes</taxon>
        <taxon>Acidaminococcales</taxon>
        <taxon>Acidaminococcaceae</taxon>
        <taxon>Acidaminococcus</taxon>
    </lineage>
</organism>
<accession>A0A1H2YQC8</accession>
<dbReference type="AlphaFoldDB" id="A0A1H2YQC8"/>
<dbReference type="SUPFAM" id="SSF51556">
    <property type="entry name" value="Metallo-dependent hydrolases"/>
    <property type="match status" value="1"/>
</dbReference>
<dbReference type="CDD" id="cd01297">
    <property type="entry name" value="D-aminoacylase"/>
    <property type="match status" value="1"/>
</dbReference>
<comment type="caution">
    <text evidence="2">The sequence shown here is derived from an EMBL/GenBank/DDBJ whole genome shotgun (WGS) entry which is preliminary data.</text>
</comment>
<dbReference type="Gene3D" id="3.30.1490.130">
    <property type="entry name" value="D-aminoacylase. Domain 3"/>
    <property type="match status" value="1"/>
</dbReference>
<dbReference type="Pfam" id="PF07969">
    <property type="entry name" value="Amidohydro_3"/>
    <property type="match status" value="2"/>
</dbReference>
<dbReference type="InterPro" id="IPR013108">
    <property type="entry name" value="Amidohydro_3"/>
</dbReference>
<dbReference type="SUPFAM" id="SSF51338">
    <property type="entry name" value="Composite domain of metallo-dependent hydrolases"/>
    <property type="match status" value="1"/>
</dbReference>
<feature type="domain" description="Amidohydrolase 3" evidence="1">
    <location>
        <begin position="421"/>
        <end position="509"/>
    </location>
</feature>
<dbReference type="Gene3D" id="2.30.40.10">
    <property type="entry name" value="Urease, subunit C, domain 1"/>
    <property type="match status" value="1"/>
</dbReference>
<dbReference type="PANTHER" id="PTHR11647:SF1">
    <property type="entry name" value="COLLAPSIN RESPONSE MEDIATOR PROTEIN"/>
    <property type="match status" value="1"/>
</dbReference>
<dbReference type="PANTHER" id="PTHR11647">
    <property type="entry name" value="HYDRANTOINASE/DIHYDROPYRIMIDINASE FAMILY MEMBER"/>
    <property type="match status" value="1"/>
</dbReference>
<gene>
    <name evidence="2" type="ORF">SAMN05216495_11215</name>
</gene>
<dbReference type="Gene3D" id="3.20.20.140">
    <property type="entry name" value="Metal-dependent hydrolases"/>
    <property type="match status" value="1"/>
</dbReference>
<protein>
    <submittedName>
        <fullName evidence="2">N-acyl-D-amino-acid deacylase</fullName>
    </submittedName>
</protein>
<proteinExistence type="predicted"/>
<sequence>MAKILFQNGMVVDGTGAKPYQADVLVEGDRIVKIGKVTPDPSMEVIDAAGLAVAPGFIDTHSHSDLQILVDPEVKPKVMQGITTEILGQDGISMAPLPEQYISPWRKNLAGLDGDSDQVDYHYKDTAGYLKMIEGVKPGPNECYLVPHGNVRMEAMGLDNRQPTEAELEKMKEIVRREMENGAIGLSTGLIYMPCAYGETKEVVEMCKVVAEYDGRFVIHQRSEADTILDSMKEVIRIGKESGVKIHYSHFKVCGRKNWDKIDGMVQLLEEAEKEGIDVSYDQYPYVAGSTMLGVILPPWVHDGGTNKVIERLNDPELRKKMVYDIEHGIPGWDNFVDFAGLDNIYVTSVKTEKNKDAVGLSLTQLGELRQKDPYDATFDLLRDEENAVGMVDFYGTEDHVKLFMKRPEMNVCTDGLLGGKPHPRVYGAFPRVLGKYVREEKALTLEQAVYKMTGKPADAFNIKERGQIAEGNYADITVFNPDTVIDKGTFTDPAQYPEGIEYVMVNGVLEVSEGNHTGRRNGTVLRKKGKEVIK</sequence>
<dbReference type="InterPro" id="IPR050378">
    <property type="entry name" value="Metallo-dep_Hydrolases_sf"/>
</dbReference>
<evidence type="ECO:0000313" key="2">
    <source>
        <dbReference type="EMBL" id="SDX07161.1"/>
    </source>
</evidence>
<dbReference type="Proteomes" id="UP000182379">
    <property type="component" value="Unassembled WGS sequence"/>
</dbReference>
<dbReference type="GO" id="GO:0016811">
    <property type="term" value="F:hydrolase activity, acting on carbon-nitrogen (but not peptide) bonds, in linear amides"/>
    <property type="evidence" value="ECO:0007669"/>
    <property type="project" value="InterPro"/>
</dbReference>
<feature type="domain" description="Amidohydrolase 3" evidence="1">
    <location>
        <begin position="44"/>
        <end position="213"/>
    </location>
</feature>
<reference evidence="2 3" key="1">
    <citation type="submission" date="2016-10" db="EMBL/GenBank/DDBJ databases">
        <authorList>
            <person name="Varghese N."/>
            <person name="Submissions S."/>
        </authorList>
    </citation>
    <scope>NUCLEOTIDE SEQUENCE [LARGE SCALE GENOMIC DNA]</scope>
    <source>
        <strain evidence="2 3">WCC6</strain>
    </source>
</reference>
<dbReference type="RefSeq" id="WP_074706846.1">
    <property type="nucleotide sequence ID" value="NZ_CATYPC010000005.1"/>
</dbReference>
<evidence type="ECO:0000259" key="1">
    <source>
        <dbReference type="Pfam" id="PF07969"/>
    </source>
</evidence>
<dbReference type="InterPro" id="IPR032466">
    <property type="entry name" value="Metal_Hydrolase"/>
</dbReference>
<dbReference type="InterPro" id="IPR011059">
    <property type="entry name" value="Metal-dep_hydrolase_composite"/>
</dbReference>
<dbReference type="EMBL" id="FNOP01000012">
    <property type="protein sequence ID" value="SDX07161.1"/>
    <property type="molecule type" value="Genomic_DNA"/>
</dbReference>
<name>A0A1H2YQC8_ACIFE</name>
<dbReference type="InterPro" id="IPR023100">
    <property type="entry name" value="D-aminoacylase_insert_dom_sf"/>
</dbReference>